<keyword evidence="4" id="KW-1185">Reference proteome</keyword>
<dbReference type="InterPro" id="IPR013096">
    <property type="entry name" value="Cupin_2"/>
</dbReference>
<protein>
    <submittedName>
        <fullName evidence="3">Cupin</fullName>
    </submittedName>
</protein>
<evidence type="ECO:0000259" key="2">
    <source>
        <dbReference type="Pfam" id="PF07883"/>
    </source>
</evidence>
<evidence type="ECO:0000313" key="4">
    <source>
        <dbReference type="Proteomes" id="UP000445000"/>
    </source>
</evidence>
<organism evidence="3 4">
    <name type="scientific">Steroidobacter agaridevorans</name>
    <dbReference type="NCBI Taxonomy" id="2695856"/>
    <lineage>
        <taxon>Bacteria</taxon>
        <taxon>Pseudomonadati</taxon>
        <taxon>Pseudomonadota</taxon>
        <taxon>Gammaproteobacteria</taxon>
        <taxon>Steroidobacterales</taxon>
        <taxon>Steroidobacteraceae</taxon>
        <taxon>Steroidobacter</taxon>
    </lineage>
</organism>
<dbReference type="AlphaFoldDB" id="A0A829YLQ0"/>
<dbReference type="InterPro" id="IPR011051">
    <property type="entry name" value="RmlC_Cupin_sf"/>
</dbReference>
<dbReference type="InterPro" id="IPR051610">
    <property type="entry name" value="GPI/OXD"/>
</dbReference>
<proteinExistence type="predicted"/>
<dbReference type="Pfam" id="PF07883">
    <property type="entry name" value="Cupin_2"/>
    <property type="match status" value="2"/>
</dbReference>
<name>A0A829YLQ0_9GAMM</name>
<dbReference type="Proteomes" id="UP000445000">
    <property type="component" value="Unassembled WGS sequence"/>
</dbReference>
<dbReference type="PANTHER" id="PTHR35848">
    <property type="entry name" value="OXALATE-BINDING PROTEIN"/>
    <property type="match status" value="1"/>
</dbReference>
<dbReference type="Gene3D" id="2.60.120.10">
    <property type="entry name" value="Jelly Rolls"/>
    <property type="match status" value="2"/>
</dbReference>
<accession>A0A829YLQ0</accession>
<sequence>MSPPIKPIAARDVEWQGWTEGSRFGERYRHLTSALLGDHYHVGVALEELEPGRQSSPAHYHIFEEEHVYILEGSLTVRMGTYSYEMKAGDYVCFPAGKQAGHCLINNSSATCRYVIVGENNPNEVAVYTDSSKVLVRSLGRRSILDLAAVRDYWYGEHTGSKETSPPPENAVTAIDSSLKLNPPISSDHVPWDEKGLAGSKEFGGRAKHLTFAAVGLDYRVGMRLESPAPGKRLAPKHYHMAEEEHVLILEGQVTLLLGDERYEMQAGDYVCFPAGQKVGHSFLNSGTAPCCYLSIGERNPNDVCVYPESNKVLIRALRGGESILDLAATRKYWDGEAT</sequence>
<reference evidence="4" key="1">
    <citation type="submission" date="2020-01" db="EMBL/GenBank/DDBJ databases">
        <title>'Steroidobacter agaridevorans' sp. nov., agar-degrading bacteria isolated from rhizosphere soils.</title>
        <authorList>
            <person name="Ikenaga M."/>
            <person name="Kataoka M."/>
            <person name="Murouchi A."/>
            <person name="Katsuragi S."/>
            <person name="Sakai M."/>
        </authorList>
    </citation>
    <scope>NUCLEOTIDE SEQUENCE [LARGE SCALE GENOMIC DNA]</scope>
    <source>
        <strain evidence="4">YU21-B</strain>
    </source>
</reference>
<dbReference type="PANTHER" id="PTHR35848:SF9">
    <property type="entry name" value="SLL1358 PROTEIN"/>
    <property type="match status" value="1"/>
</dbReference>
<evidence type="ECO:0000313" key="3">
    <source>
        <dbReference type="EMBL" id="GFE84364.1"/>
    </source>
</evidence>
<dbReference type="SUPFAM" id="SSF51182">
    <property type="entry name" value="RmlC-like cupins"/>
    <property type="match status" value="2"/>
</dbReference>
<dbReference type="GO" id="GO:0046872">
    <property type="term" value="F:metal ion binding"/>
    <property type="evidence" value="ECO:0007669"/>
    <property type="project" value="UniProtKB-KW"/>
</dbReference>
<feature type="domain" description="Cupin type-2" evidence="2">
    <location>
        <begin position="46"/>
        <end position="117"/>
    </location>
</feature>
<gene>
    <name evidence="3" type="ORF">GCM10011487_63640</name>
</gene>
<dbReference type="CDD" id="cd02224">
    <property type="entry name" value="cupin_SPO2919-like"/>
    <property type="match status" value="2"/>
</dbReference>
<evidence type="ECO:0000256" key="1">
    <source>
        <dbReference type="ARBA" id="ARBA00022723"/>
    </source>
</evidence>
<keyword evidence="1" id="KW-0479">Metal-binding</keyword>
<dbReference type="RefSeq" id="WP_161815946.1">
    <property type="nucleotide sequence ID" value="NZ_BLJN01000008.1"/>
</dbReference>
<feature type="domain" description="Cupin type-2" evidence="2">
    <location>
        <begin position="229"/>
        <end position="296"/>
    </location>
</feature>
<dbReference type="InterPro" id="IPR014710">
    <property type="entry name" value="RmlC-like_jellyroll"/>
</dbReference>
<comment type="caution">
    <text evidence="3">The sequence shown here is derived from an EMBL/GenBank/DDBJ whole genome shotgun (WGS) entry which is preliminary data.</text>
</comment>
<dbReference type="EMBL" id="BLJN01000008">
    <property type="protein sequence ID" value="GFE84364.1"/>
    <property type="molecule type" value="Genomic_DNA"/>
</dbReference>